<keyword evidence="2" id="KW-1185">Reference proteome</keyword>
<evidence type="ECO:0000313" key="2">
    <source>
        <dbReference type="Proteomes" id="UP001212152"/>
    </source>
</evidence>
<name>A0AAD5TBC4_9FUNG</name>
<dbReference type="EMBL" id="JADGJQ010000124">
    <property type="protein sequence ID" value="KAJ3168136.1"/>
    <property type="molecule type" value="Genomic_DNA"/>
</dbReference>
<comment type="caution">
    <text evidence="1">The sequence shown here is derived from an EMBL/GenBank/DDBJ whole genome shotgun (WGS) entry which is preliminary data.</text>
</comment>
<evidence type="ECO:0000313" key="1">
    <source>
        <dbReference type="EMBL" id="KAJ3168136.1"/>
    </source>
</evidence>
<organism evidence="1 2">
    <name type="scientific">Geranomyces variabilis</name>
    <dbReference type="NCBI Taxonomy" id="109894"/>
    <lineage>
        <taxon>Eukaryota</taxon>
        <taxon>Fungi</taxon>
        <taxon>Fungi incertae sedis</taxon>
        <taxon>Chytridiomycota</taxon>
        <taxon>Chytridiomycota incertae sedis</taxon>
        <taxon>Chytridiomycetes</taxon>
        <taxon>Spizellomycetales</taxon>
        <taxon>Powellomycetaceae</taxon>
        <taxon>Geranomyces</taxon>
    </lineage>
</organism>
<gene>
    <name evidence="1" type="ORF">HDU87_001217</name>
</gene>
<sequence length="229" mass="25903">MDEVFDGTLILLVGKDATLEDYDPDITTARFLLRIWSLGALRLDLLPFVNLYPWLIQGRMVLAMDFLSQYMSIMRPWITVTFSKHVFQVISHGFAPFGDLSGPSSLTFDMELIYDETSDAAADSAYTVQIPPRKRQETYAILLDLGAKVANLQTPRKDTYERIVAAAADRVRDNGFTEIFEAAKAQLQTYLAHTKLEEVHRAKRRSRKLHCTAHHPGALSARDSQCLSH</sequence>
<protein>
    <submittedName>
        <fullName evidence="1">Uncharacterized protein</fullName>
    </submittedName>
</protein>
<accession>A0AAD5TBC4</accession>
<reference evidence="1" key="1">
    <citation type="submission" date="2020-05" db="EMBL/GenBank/DDBJ databases">
        <title>Phylogenomic resolution of chytrid fungi.</title>
        <authorList>
            <person name="Stajich J.E."/>
            <person name="Amses K."/>
            <person name="Simmons R."/>
            <person name="Seto K."/>
            <person name="Myers J."/>
            <person name="Bonds A."/>
            <person name="Quandt C.A."/>
            <person name="Barry K."/>
            <person name="Liu P."/>
            <person name="Grigoriev I."/>
            <person name="Longcore J.E."/>
            <person name="James T.Y."/>
        </authorList>
    </citation>
    <scope>NUCLEOTIDE SEQUENCE</scope>
    <source>
        <strain evidence="1">JEL0379</strain>
    </source>
</reference>
<dbReference type="AlphaFoldDB" id="A0AAD5TBC4"/>
<dbReference type="Proteomes" id="UP001212152">
    <property type="component" value="Unassembled WGS sequence"/>
</dbReference>
<proteinExistence type="predicted"/>